<dbReference type="FunFam" id="3.40.50.150:FF:000008">
    <property type="entry name" value="DNA (Cytosine-5)-methyltransferase 3A isoform X1"/>
    <property type="match status" value="1"/>
</dbReference>
<dbReference type="GO" id="GO:0008270">
    <property type="term" value="F:zinc ion binding"/>
    <property type="evidence" value="ECO:0007669"/>
    <property type="project" value="UniProtKB-KW"/>
</dbReference>
<dbReference type="AlphaFoldDB" id="A0A6Q2WTT4"/>
<evidence type="ECO:0000256" key="4">
    <source>
        <dbReference type="ARBA" id="ARBA00022603"/>
    </source>
</evidence>
<dbReference type="CDD" id="cd20155">
    <property type="entry name" value="PWWP_DNMT3B"/>
    <property type="match status" value="1"/>
</dbReference>
<dbReference type="Gene3D" id="1.10.720.50">
    <property type="entry name" value="PWWP, helical domain"/>
    <property type="match status" value="1"/>
</dbReference>
<dbReference type="SMART" id="SM00293">
    <property type="entry name" value="PWWP"/>
    <property type="match status" value="1"/>
</dbReference>
<dbReference type="InterPro" id="IPR049554">
    <property type="entry name" value="DNMT3_ADD_PHD"/>
</dbReference>
<dbReference type="SUPFAM" id="SSF57903">
    <property type="entry name" value="FYVE/PHD zinc finger"/>
    <property type="match status" value="1"/>
</dbReference>
<evidence type="ECO:0000256" key="13">
    <source>
        <dbReference type="SAM" id="MobiDB-lite"/>
    </source>
</evidence>
<feature type="region of interest" description="Disordered" evidence="13">
    <location>
        <begin position="182"/>
        <end position="209"/>
    </location>
</feature>
<dbReference type="GO" id="GO:0032259">
    <property type="term" value="P:methylation"/>
    <property type="evidence" value="ECO:0007669"/>
    <property type="project" value="UniProtKB-KW"/>
</dbReference>
<evidence type="ECO:0000256" key="1">
    <source>
        <dbReference type="ARBA" id="ARBA00004123"/>
    </source>
</evidence>
<dbReference type="PROSITE" id="PS51533">
    <property type="entry name" value="ADD"/>
    <property type="match status" value="1"/>
</dbReference>
<feature type="compositionally biased region" description="Polar residues" evidence="13">
    <location>
        <begin position="35"/>
        <end position="49"/>
    </location>
</feature>
<protein>
    <recommendedName>
        <fullName evidence="2">DNA (cytosine-5-)-methyltransferase</fullName>
        <ecNumber evidence="2">2.1.1.37</ecNumber>
    </recommendedName>
</protein>
<dbReference type="Proteomes" id="UP000265140">
    <property type="component" value="Chromosome 12"/>
</dbReference>
<reference evidence="16" key="2">
    <citation type="submission" date="2020-02" db="EMBL/GenBank/DDBJ databases">
        <title>Esox lucius (northern pike) genome, fEsoLuc1, primary haplotype.</title>
        <authorList>
            <person name="Myers G."/>
            <person name="Karagic N."/>
            <person name="Meyer A."/>
            <person name="Pippel M."/>
            <person name="Reichard M."/>
            <person name="Winkler S."/>
            <person name="Tracey A."/>
            <person name="Sims Y."/>
            <person name="Howe K."/>
            <person name="Rhie A."/>
            <person name="Formenti G."/>
            <person name="Durbin R."/>
            <person name="Fedrigo O."/>
            <person name="Jarvis E.D."/>
        </authorList>
    </citation>
    <scope>NUCLEOTIDE SEQUENCE [LARGE SCALE GENOMIC DNA]</scope>
</reference>
<evidence type="ECO:0000256" key="2">
    <source>
        <dbReference type="ARBA" id="ARBA00011975"/>
    </source>
</evidence>
<reference evidence="16" key="4">
    <citation type="submission" date="2025-09" db="UniProtKB">
        <authorList>
            <consortium name="Ensembl"/>
        </authorList>
    </citation>
    <scope>IDENTIFICATION</scope>
</reference>
<feature type="domain" description="PHD-type" evidence="15">
    <location>
        <begin position="389"/>
        <end position="521"/>
    </location>
</feature>
<keyword evidence="9" id="KW-0862">Zinc</keyword>
<evidence type="ECO:0000256" key="5">
    <source>
        <dbReference type="ARBA" id="ARBA00022679"/>
    </source>
</evidence>
<dbReference type="Pfam" id="PF00855">
    <property type="entry name" value="PWWP"/>
    <property type="match status" value="1"/>
</dbReference>
<feature type="compositionally biased region" description="Low complexity" evidence="13">
    <location>
        <begin position="192"/>
        <end position="207"/>
    </location>
</feature>
<dbReference type="InterPro" id="IPR040552">
    <property type="entry name" value="DNMT3_ADD_GATA1-like"/>
</dbReference>
<keyword evidence="6 12" id="KW-0949">S-adenosyl-L-methionine</keyword>
<reference evidence="16" key="3">
    <citation type="submission" date="2025-08" db="UniProtKB">
        <authorList>
            <consortium name="Ensembl"/>
        </authorList>
    </citation>
    <scope>IDENTIFICATION</scope>
</reference>
<keyword evidence="10" id="KW-0238">DNA-binding</keyword>
<dbReference type="InterPro" id="IPR025766">
    <property type="entry name" value="ADD"/>
</dbReference>
<evidence type="ECO:0000256" key="8">
    <source>
        <dbReference type="ARBA" id="ARBA00022771"/>
    </source>
</evidence>
<keyword evidence="11" id="KW-0539">Nucleus</keyword>
<dbReference type="Gene3D" id="2.30.30.140">
    <property type="match status" value="1"/>
</dbReference>
<feature type="region of interest" description="Disordered" evidence="13">
    <location>
        <begin position="22"/>
        <end position="166"/>
    </location>
</feature>
<comment type="similarity">
    <text evidence="12">Belongs to the class I-like SAM-binding methyltransferase superfamily. C5-methyltransferase family.</text>
</comment>
<keyword evidence="5 12" id="KW-0808">Transferase</keyword>
<keyword evidence="17" id="KW-1185">Reference proteome</keyword>
<reference evidence="17" key="1">
    <citation type="journal article" date="2014" name="PLoS ONE">
        <title>The genome and linkage map of the northern pike (Esox lucius): conserved synteny revealed between the salmonid sister group and the Neoteleostei.</title>
        <authorList>
            <person name="Rondeau E.B."/>
            <person name="Minkley D.R."/>
            <person name="Leong J.S."/>
            <person name="Messmer A.M."/>
            <person name="Jantzen J.R."/>
            <person name="von Schalburg K.R."/>
            <person name="Lemon C."/>
            <person name="Bird N.H."/>
            <person name="Koop B.F."/>
        </authorList>
    </citation>
    <scope>NUCLEOTIDE SEQUENCE</scope>
</reference>
<evidence type="ECO:0000256" key="11">
    <source>
        <dbReference type="ARBA" id="ARBA00023242"/>
    </source>
</evidence>
<dbReference type="PROSITE" id="PS50812">
    <property type="entry name" value="PWWP"/>
    <property type="match status" value="1"/>
</dbReference>
<evidence type="ECO:0000313" key="17">
    <source>
        <dbReference type="Proteomes" id="UP000265140"/>
    </source>
</evidence>
<evidence type="ECO:0000259" key="15">
    <source>
        <dbReference type="PROSITE" id="PS51533"/>
    </source>
</evidence>
<evidence type="ECO:0000256" key="3">
    <source>
        <dbReference type="ARBA" id="ARBA00022491"/>
    </source>
</evidence>
<dbReference type="InterPro" id="IPR029063">
    <property type="entry name" value="SAM-dependent_MTases_sf"/>
</dbReference>
<dbReference type="InterPro" id="IPR000313">
    <property type="entry name" value="PWWP_dom"/>
</dbReference>
<evidence type="ECO:0000256" key="10">
    <source>
        <dbReference type="ARBA" id="ARBA00023125"/>
    </source>
</evidence>
<name>A0A6Q2WTT4_ESOLU</name>
<comment type="subcellular location">
    <subcellularLocation>
        <location evidence="1">Nucleus</location>
    </subcellularLocation>
</comment>
<dbReference type="InterPro" id="IPR001525">
    <property type="entry name" value="C5_MeTfrase"/>
</dbReference>
<dbReference type="GO" id="GO:0005634">
    <property type="term" value="C:nucleus"/>
    <property type="evidence" value="ECO:0007669"/>
    <property type="project" value="UniProtKB-SubCell"/>
</dbReference>
<dbReference type="PROSITE" id="PS00094">
    <property type="entry name" value="C5_MTASE_1"/>
    <property type="match status" value="1"/>
</dbReference>
<dbReference type="Pfam" id="PF17980">
    <property type="entry name" value="ADD_DNMT3"/>
    <property type="match status" value="1"/>
</dbReference>
<dbReference type="GO" id="GO:0051718">
    <property type="term" value="F:DNA (cytosine-5-)-methyltransferase activity, acting on CpG substrates"/>
    <property type="evidence" value="ECO:0007669"/>
    <property type="project" value="TreeGrafter"/>
</dbReference>
<accession>A0A6Q2WTT4</accession>
<evidence type="ECO:0000256" key="7">
    <source>
        <dbReference type="ARBA" id="ARBA00022723"/>
    </source>
</evidence>
<dbReference type="GeneTree" id="ENSGT00940000156928"/>
<evidence type="ECO:0000259" key="14">
    <source>
        <dbReference type="PROSITE" id="PS50812"/>
    </source>
</evidence>
<dbReference type="SUPFAM" id="SSF53335">
    <property type="entry name" value="S-adenosyl-L-methionine-dependent methyltransferases"/>
    <property type="match status" value="1"/>
</dbReference>
<feature type="compositionally biased region" description="Basic residues" evidence="13">
    <location>
        <begin position="138"/>
        <end position="151"/>
    </location>
</feature>
<keyword evidence="4 12" id="KW-0489">Methyltransferase</keyword>
<dbReference type="GO" id="GO:0000122">
    <property type="term" value="P:negative regulation of transcription by RNA polymerase II"/>
    <property type="evidence" value="ECO:0007669"/>
    <property type="project" value="TreeGrafter"/>
</dbReference>
<organism evidence="16 17">
    <name type="scientific">Esox lucius</name>
    <name type="common">Northern pike</name>
    <dbReference type="NCBI Taxonomy" id="8010"/>
    <lineage>
        <taxon>Eukaryota</taxon>
        <taxon>Metazoa</taxon>
        <taxon>Chordata</taxon>
        <taxon>Craniata</taxon>
        <taxon>Vertebrata</taxon>
        <taxon>Euteleostomi</taxon>
        <taxon>Actinopterygii</taxon>
        <taxon>Neopterygii</taxon>
        <taxon>Teleostei</taxon>
        <taxon>Protacanthopterygii</taxon>
        <taxon>Esociformes</taxon>
        <taxon>Esocidae</taxon>
        <taxon>Esox</taxon>
    </lineage>
</organism>
<feature type="active site" evidence="12">
    <location>
        <position position="617"/>
    </location>
</feature>
<evidence type="ECO:0000313" key="16">
    <source>
        <dbReference type="Ensembl" id="ENSELUP00000044598.2"/>
    </source>
</evidence>
<keyword evidence="3" id="KW-0678">Repressor</keyword>
<dbReference type="Pfam" id="PF21255">
    <property type="entry name" value="DNMT3_ADD_GATA1-like"/>
    <property type="match status" value="1"/>
</dbReference>
<dbReference type="InterPro" id="IPR018117">
    <property type="entry name" value="C5_DNA_meth_AS"/>
</dbReference>
<dbReference type="EC" id="2.1.1.37" evidence="2"/>
<proteinExistence type="inferred from homology"/>
<dbReference type="PROSITE" id="PS51679">
    <property type="entry name" value="SAM_MT_C5"/>
    <property type="match status" value="1"/>
</dbReference>
<evidence type="ECO:0000256" key="6">
    <source>
        <dbReference type="ARBA" id="ARBA00022691"/>
    </source>
</evidence>
<feature type="domain" description="PWWP" evidence="14">
    <location>
        <begin position="224"/>
        <end position="282"/>
    </location>
</feature>
<sequence>MPSNKYSSSIMVESDKMTAIAEVNGDMPVAEGLSENDSGVEMTSENSPLTAAEPPSPFSPKQNGDAASPADSDVNQLSSGRKRSRKRSSEEEECSWDSPYSEKKAKVAGAGGSEAGLSLRQRPPPRTIFQAGLLASHSKPRSREHKGKGRQSKLEQQSSPLSLACSVGPGPLVSVVPESPSLELMEQDSKDSAQSLSTSSASLTSHSTEMACQPEYKDNKGFGIGELVWGKIKGFSWWPGIVVTWRATGKRQASHGMRWLQWFGDGKFSEVSADKLDSIVAFPKFFNQASYTKLASYRRAIFQALEMASLRAEKTFPLCESEGPEDQIKPMLDWANGGFLPKGQEGLKPTENPGESHKPNQYTVQLLCFIDYRPGCMSPLYPSEQMVHDVLKNNRSIEEFCLSCGKTRVATFHPLFEGGLCQACKDVYLEISYMYDDDGYQSYCTVCCGGREVLLCGNANCCRCFCVDCLDILVGAGASNNARNLDPWRCYMCQPLQPYGVLKRRHDWSTKLQEFFVNDNGQEFESPKIYRAVPAEQRRPIRVLSLFDGIATGYLVLRDLGFKVDHYIASEVCEDSISVGVVRHEGRIQYVHDVRNITRKNIEEWGPFDLVIGGSPCNDLSIVNPARKGLYEGTGRLFFEFYRLLSEAKPKEGEDRPFFWMFENVVAMGVNDKRDISRFLECNPVMIDAIEVSAAHRARYFWGNLPGMNRIFGFPVHYTDVSNMGRGARQKLLGRSWSVPVIRHLFAPLKDYFACE</sequence>
<dbReference type="SUPFAM" id="SSF63748">
    <property type="entry name" value="Tudor/PWWP/MBT"/>
    <property type="match status" value="1"/>
</dbReference>
<dbReference type="GO" id="GO:0003677">
    <property type="term" value="F:DNA binding"/>
    <property type="evidence" value="ECO:0007669"/>
    <property type="project" value="UniProtKB-KW"/>
</dbReference>
<evidence type="ECO:0000256" key="9">
    <source>
        <dbReference type="ARBA" id="ARBA00022833"/>
    </source>
</evidence>
<dbReference type="PANTHER" id="PTHR23068:SF9">
    <property type="entry name" value="DNA (CYTOSINE-5)-METHYLTRANSFERASE 3B"/>
    <property type="match status" value="1"/>
</dbReference>
<dbReference type="InterPro" id="IPR050390">
    <property type="entry name" value="C5-Methyltransferase"/>
</dbReference>
<dbReference type="FunFam" id="2.30.30.140:FF:000006">
    <property type="entry name" value="DNA (Cytosine-5)-methyltransferase 3B isoform 3"/>
    <property type="match status" value="1"/>
</dbReference>
<keyword evidence="7" id="KW-0479">Metal-binding</keyword>
<keyword evidence="8" id="KW-0863">Zinc-finger</keyword>
<dbReference type="PANTHER" id="PTHR23068">
    <property type="entry name" value="DNA CYTOSINE-5- -METHYLTRANSFERASE 3-RELATED"/>
    <property type="match status" value="1"/>
</dbReference>
<dbReference type="Ensembl" id="ENSELUT00000052019.2">
    <property type="protein sequence ID" value="ENSELUP00000044598.2"/>
    <property type="gene ID" value="ENSELUG00000002917.3"/>
</dbReference>
<dbReference type="Bgee" id="ENSELUG00000002917">
    <property type="expression patterns" value="Expressed in embryo and 12 other cell types or tissues"/>
</dbReference>
<dbReference type="Gene3D" id="3.40.50.150">
    <property type="entry name" value="Vaccinia Virus protein VP39"/>
    <property type="match status" value="1"/>
</dbReference>
<dbReference type="Pfam" id="PF00145">
    <property type="entry name" value="DNA_methylase"/>
    <property type="match status" value="1"/>
</dbReference>
<evidence type="ECO:0000256" key="12">
    <source>
        <dbReference type="PROSITE-ProRule" id="PRU01016"/>
    </source>
</evidence>
<dbReference type="InterPro" id="IPR011011">
    <property type="entry name" value="Znf_FYVE_PHD"/>
</dbReference>